<gene>
    <name evidence="10" type="ORF">JOF56_009974</name>
</gene>
<evidence type="ECO:0000259" key="9">
    <source>
        <dbReference type="Pfam" id="PF00082"/>
    </source>
</evidence>
<feature type="signal peptide" evidence="8">
    <location>
        <begin position="1"/>
        <end position="38"/>
    </location>
</feature>
<feature type="domain" description="Peptidase S8/S53" evidence="9">
    <location>
        <begin position="249"/>
        <end position="512"/>
    </location>
</feature>
<dbReference type="EMBL" id="JAGINW010000001">
    <property type="protein sequence ID" value="MBP2329589.1"/>
    <property type="molecule type" value="Genomic_DNA"/>
</dbReference>
<feature type="active site" description="Charge relay system" evidence="5">
    <location>
        <position position="467"/>
    </location>
</feature>
<evidence type="ECO:0000256" key="4">
    <source>
        <dbReference type="ARBA" id="ARBA00022825"/>
    </source>
</evidence>
<dbReference type="Gene3D" id="3.40.50.200">
    <property type="entry name" value="Peptidase S8/S53 domain"/>
    <property type="match status" value="1"/>
</dbReference>
<dbReference type="GO" id="GO:0008233">
    <property type="term" value="F:peptidase activity"/>
    <property type="evidence" value="ECO:0007669"/>
    <property type="project" value="UniProtKB-KW"/>
</dbReference>
<dbReference type="InterPro" id="IPR036852">
    <property type="entry name" value="Peptidase_S8/S53_dom_sf"/>
</dbReference>
<protein>
    <submittedName>
        <fullName evidence="10">Subtilisin family serine protease</fullName>
    </submittedName>
</protein>
<comment type="caution">
    <text evidence="10">The sequence shown here is derived from an EMBL/GenBank/DDBJ whole genome shotgun (WGS) entry which is preliminary data.</text>
</comment>
<keyword evidence="4 5" id="KW-0720">Serine protease</keyword>
<dbReference type="PROSITE" id="PS51892">
    <property type="entry name" value="SUBTILASE"/>
    <property type="match status" value="1"/>
</dbReference>
<feature type="compositionally biased region" description="Low complexity" evidence="7">
    <location>
        <begin position="295"/>
        <end position="306"/>
    </location>
</feature>
<dbReference type="GO" id="GO:0006508">
    <property type="term" value="P:proteolysis"/>
    <property type="evidence" value="ECO:0007669"/>
    <property type="project" value="UniProtKB-KW"/>
</dbReference>
<dbReference type="InterPro" id="IPR022398">
    <property type="entry name" value="Peptidase_S8_His-AS"/>
</dbReference>
<dbReference type="InterPro" id="IPR000209">
    <property type="entry name" value="Peptidase_S8/S53_dom"/>
</dbReference>
<reference evidence="10 11" key="1">
    <citation type="submission" date="2021-03" db="EMBL/GenBank/DDBJ databases">
        <title>Sequencing the genomes of 1000 actinobacteria strains.</title>
        <authorList>
            <person name="Klenk H.-P."/>
        </authorList>
    </citation>
    <scope>NUCLEOTIDE SEQUENCE [LARGE SCALE GENOMIC DNA]</scope>
    <source>
        <strain evidence="10 11">DSM 46670</strain>
    </source>
</reference>
<evidence type="ECO:0000256" key="3">
    <source>
        <dbReference type="ARBA" id="ARBA00022801"/>
    </source>
</evidence>
<dbReference type="PANTHER" id="PTHR43399:SF4">
    <property type="entry name" value="CELL WALL-ASSOCIATED PROTEASE"/>
    <property type="match status" value="1"/>
</dbReference>
<accession>A0ABS4U040</accession>
<feature type="region of interest" description="Disordered" evidence="7">
    <location>
        <begin position="275"/>
        <end position="306"/>
    </location>
</feature>
<evidence type="ECO:0000256" key="7">
    <source>
        <dbReference type="SAM" id="MobiDB-lite"/>
    </source>
</evidence>
<dbReference type="InterPro" id="IPR023827">
    <property type="entry name" value="Peptidase_S8_Asp-AS"/>
</dbReference>
<dbReference type="PROSITE" id="PS00137">
    <property type="entry name" value="SUBTILASE_HIS"/>
    <property type="match status" value="1"/>
</dbReference>
<evidence type="ECO:0000256" key="1">
    <source>
        <dbReference type="ARBA" id="ARBA00011073"/>
    </source>
</evidence>
<feature type="active site" description="Charge relay system" evidence="5">
    <location>
        <position position="290"/>
    </location>
</feature>
<dbReference type="PROSITE" id="PS00136">
    <property type="entry name" value="SUBTILASE_ASP"/>
    <property type="match status" value="1"/>
</dbReference>
<keyword evidence="8" id="KW-0732">Signal</keyword>
<sequence>MRSRSVRRTGTAPPWRRRVVVTALGALVAVTVAPAAAAAVPPPVVSGQPHASAGAQQPVQRVTLVTGDVVSYAEGAGGPVVSIESASRSGAPAVFETRSGPDGYYVIPSDAASYLAAGVVDAELFNVTKLVKQEGLADAASDSVPVIVSYGDKPSSEVLTRRADDLPASDRTVTLPCTEGAAVRVKRSEAATFWRSLTGEAPGQRPGGTALGGGVTTLRLDHKVKASLDQSVPQIGAPEAWAPPHNLDGTGVTVAVLDTGIDTRHPDLAGRIAESRNFTPDPDASDGHGHGTHVASTLAGSGAASGDRYKGVAPGARLLNGKVLGSDGGGDVSQLMAGMDWAAHAGARVINMSLGAGPTDGQDPLSECVDALTNETGALFVVAAGNVPEGNIASVEAPAAATSALAVGAVTKSDQMAGFSARGPRLGDAMVKPEIVAPGVDIVAARAAGTNLGKPVGEQYTQLSGTSMATPHVAGAAALLAQKHPKWTAGELKGLLTSSAKDIGAAWYEQGAGRVDIPAALASTVAGPPPVSFGRLSLADTQVVRRAVTYTNSTDRDMTLSLTFSATAWNGTTASPGMVSLDKDTLVVPAKSTATASVTLDPAVSRTTRPAGAYGGVITATDTAGGSVARTPFSFYAEPETHPLTLKLTDSRGNAPTPSRLTIVRDDYDWANPKNNDPFIPATFTVPVVNGTGTILVPKGQYSTTALTYEDQADVRRATLLAAAEVPVTGPTTITLDARTAVPMQVQTKDPTETRERFTSIQRHLPGMPMPHAAGVLTGPGWQHYITPTAPAKRGTVGSQDHLTLSQPQAEPARSHPKYMYNLYFRDRNGIPAPHVNKADPATLAAVDTRYHADKPDILFTKKWFALPTDTPSGMALNGTRFRGPGQWTEYIGPVDDTVLWKRFVVQNAPRPDGTPDPATTFFQLSHNVYRTAGPQPPERWFQAPIHGGAATHTGDAPFPMLCSLCRDANGDFLPAVQWMDSMRGHFAEPGLAGHYPSKVRLFRGEEEIPGKVGPLPIPLFPLGQQSGTYRLEVEDTWPDNPKPFWPNGAVHRLAPRISTVATFNSTPPAGNLPPGYTCLDGGTKCAFQPIIQLDYQLGLDLLNQAPAGRTHTFEVTAGHHNAAEGRGEINEFQLEYSTNDGTSWYSATVVHKGGDTYTIQIPHPNLEATTGFISLRAKASDSVGNRIEQTIHRAYALTNNPTP</sequence>
<dbReference type="InterPro" id="IPR051048">
    <property type="entry name" value="Peptidase_S8/S53_subtilisin"/>
</dbReference>
<keyword evidence="2 5" id="KW-0645">Protease</keyword>
<dbReference type="SUPFAM" id="SSF52743">
    <property type="entry name" value="Subtilisin-like"/>
    <property type="match status" value="1"/>
</dbReference>
<dbReference type="InterPro" id="IPR023828">
    <property type="entry name" value="Peptidase_S8_Ser-AS"/>
</dbReference>
<feature type="chain" id="PRO_5045403009" evidence="8">
    <location>
        <begin position="39"/>
        <end position="1204"/>
    </location>
</feature>
<dbReference type="PANTHER" id="PTHR43399">
    <property type="entry name" value="SUBTILISIN-RELATED"/>
    <property type="match status" value="1"/>
</dbReference>
<keyword evidence="3 5" id="KW-0378">Hydrolase</keyword>
<feature type="active site" description="Charge relay system" evidence="5">
    <location>
        <position position="258"/>
    </location>
</feature>
<evidence type="ECO:0000256" key="6">
    <source>
        <dbReference type="RuleBase" id="RU003355"/>
    </source>
</evidence>
<dbReference type="PROSITE" id="PS00138">
    <property type="entry name" value="SUBTILASE_SER"/>
    <property type="match status" value="1"/>
</dbReference>
<evidence type="ECO:0000256" key="8">
    <source>
        <dbReference type="SAM" id="SignalP"/>
    </source>
</evidence>
<dbReference type="InterPro" id="IPR015500">
    <property type="entry name" value="Peptidase_S8_subtilisin-rel"/>
</dbReference>
<evidence type="ECO:0000313" key="10">
    <source>
        <dbReference type="EMBL" id="MBP2329589.1"/>
    </source>
</evidence>
<comment type="similarity">
    <text evidence="1 5 6">Belongs to the peptidase S8 family.</text>
</comment>
<keyword evidence="11" id="KW-1185">Reference proteome</keyword>
<evidence type="ECO:0000256" key="2">
    <source>
        <dbReference type="ARBA" id="ARBA00022670"/>
    </source>
</evidence>
<dbReference type="RefSeq" id="WP_209646335.1">
    <property type="nucleotide sequence ID" value="NZ_JAGINW010000001.1"/>
</dbReference>
<dbReference type="Pfam" id="PF00082">
    <property type="entry name" value="Peptidase_S8"/>
    <property type="match status" value="1"/>
</dbReference>
<name>A0ABS4U040_9PSEU</name>
<evidence type="ECO:0000256" key="5">
    <source>
        <dbReference type="PROSITE-ProRule" id="PRU01240"/>
    </source>
</evidence>
<dbReference type="PRINTS" id="PR00723">
    <property type="entry name" value="SUBTILISIN"/>
</dbReference>
<dbReference type="Proteomes" id="UP001519332">
    <property type="component" value="Unassembled WGS sequence"/>
</dbReference>
<proteinExistence type="inferred from homology"/>
<organism evidence="10 11">
    <name type="scientific">Kibdelosporangium banguiense</name>
    <dbReference type="NCBI Taxonomy" id="1365924"/>
    <lineage>
        <taxon>Bacteria</taxon>
        <taxon>Bacillati</taxon>
        <taxon>Actinomycetota</taxon>
        <taxon>Actinomycetes</taxon>
        <taxon>Pseudonocardiales</taxon>
        <taxon>Pseudonocardiaceae</taxon>
        <taxon>Kibdelosporangium</taxon>
    </lineage>
</organism>
<evidence type="ECO:0000313" key="11">
    <source>
        <dbReference type="Proteomes" id="UP001519332"/>
    </source>
</evidence>